<evidence type="ECO:0000313" key="3">
    <source>
        <dbReference type="Proteomes" id="UP001206925"/>
    </source>
</evidence>
<comment type="caution">
    <text evidence="2">The sequence shown here is derived from an EMBL/GenBank/DDBJ whole genome shotgun (WGS) entry which is preliminary data.</text>
</comment>
<accession>A0AAD5GLY3</accession>
<dbReference type="InterPro" id="IPR013201">
    <property type="entry name" value="Prot_inhib_I29"/>
</dbReference>
<protein>
    <recommendedName>
        <fullName evidence="1">Cathepsin propeptide inhibitor domain-containing protein</fullName>
    </recommendedName>
</protein>
<dbReference type="SMART" id="SM00848">
    <property type="entry name" value="Inhibitor_I29"/>
    <property type="match status" value="1"/>
</dbReference>
<dbReference type="Proteomes" id="UP001206925">
    <property type="component" value="Unassembled WGS sequence"/>
</dbReference>
<dbReference type="Gene3D" id="1.10.287.2250">
    <property type="match status" value="1"/>
</dbReference>
<organism evidence="2 3">
    <name type="scientific">Ambrosia artemisiifolia</name>
    <name type="common">Common ragweed</name>
    <dbReference type="NCBI Taxonomy" id="4212"/>
    <lineage>
        <taxon>Eukaryota</taxon>
        <taxon>Viridiplantae</taxon>
        <taxon>Streptophyta</taxon>
        <taxon>Embryophyta</taxon>
        <taxon>Tracheophyta</taxon>
        <taxon>Spermatophyta</taxon>
        <taxon>Magnoliopsida</taxon>
        <taxon>eudicotyledons</taxon>
        <taxon>Gunneridae</taxon>
        <taxon>Pentapetalae</taxon>
        <taxon>asterids</taxon>
        <taxon>campanulids</taxon>
        <taxon>Asterales</taxon>
        <taxon>Asteraceae</taxon>
        <taxon>Asteroideae</taxon>
        <taxon>Heliantheae alliance</taxon>
        <taxon>Heliantheae</taxon>
        <taxon>Ambrosia</taxon>
    </lineage>
</organism>
<reference evidence="2" key="1">
    <citation type="submission" date="2022-06" db="EMBL/GenBank/DDBJ databases">
        <title>Uncovering the hologenomic basis of an extraordinary plant invasion.</title>
        <authorList>
            <person name="Bieker V.C."/>
            <person name="Martin M.D."/>
            <person name="Gilbert T."/>
            <person name="Hodgins K."/>
            <person name="Battlay P."/>
            <person name="Petersen B."/>
            <person name="Wilson J."/>
        </authorList>
    </citation>
    <scope>NUCLEOTIDE SEQUENCE</scope>
    <source>
        <strain evidence="2">AA19_3_7</strain>
        <tissue evidence="2">Leaf</tissue>
    </source>
</reference>
<dbReference type="InterPro" id="IPR038765">
    <property type="entry name" value="Papain-like_cys_pep_sf"/>
</dbReference>
<dbReference type="AlphaFoldDB" id="A0AAD5GLY3"/>
<name>A0AAD5GLY3_AMBAR</name>
<keyword evidence="3" id="KW-1185">Reference proteome</keyword>
<evidence type="ECO:0000259" key="1">
    <source>
        <dbReference type="SMART" id="SM00848"/>
    </source>
</evidence>
<dbReference type="Pfam" id="PF08246">
    <property type="entry name" value="Inhibitor_I29"/>
    <property type="match status" value="1"/>
</dbReference>
<sequence>MAMQLKKMVPLQRRLLWINNQSRDYRRRRSVQQHASDDDVKDLFEEWAIDYNRVYETVEEKELRFLMFKERYRRISEHNMSGAPHKLGLNTFADNTPAESRMRSGSLAGPVKWAW</sequence>
<gene>
    <name evidence="2" type="ORF">M8C21_026749</name>
</gene>
<feature type="domain" description="Cathepsin propeptide inhibitor" evidence="1">
    <location>
        <begin position="44"/>
        <end position="100"/>
    </location>
</feature>
<dbReference type="EMBL" id="JAMZMK010006648">
    <property type="protein sequence ID" value="KAI7747882.1"/>
    <property type="molecule type" value="Genomic_DNA"/>
</dbReference>
<proteinExistence type="predicted"/>
<dbReference type="SUPFAM" id="SSF54001">
    <property type="entry name" value="Cysteine proteinases"/>
    <property type="match status" value="1"/>
</dbReference>
<evidence type="ECO:0000313" key="2">
    <source>
        <dbReference type="EMBL" id="KAI7747882.1"/>
    </source>
</evidence>